<evidence type="ECO:0000256" key="1">
    <source>
        <dbReference type="ARBA" id="ARBA00010641"/>
    </source>
</evidence>
<evidence type="ECO:0000313" key="10">
    <source>
        <dbReference type="Proteomes" id="UP001551482"/>
    </source>
</evidence>
<evidence type="ECO:0000256" key="6">
    <source>
        <dbReference type="SAM" id="MobiDB-lite"/>
    </source>
</evidence>
<name>A0ABV3DTI4_9ACTN</name>
<evidence type="ECO:0000313" key="9">
    <source>
        <dbReference type="EMBL" id="MEU8138444.1"/>
    </source>
</evidence>
<sequence length="214" mass="22522">MRDDDAGHSAAPGTGQEPAAGDARDAGNNAGATEDAVAAAASAATARAEFDAFYAATARRMVAAVYALTGNLADAEDAVQEAYARAWAKWTRLQADGDPGGWVRVVAQRLAVSSWRKARNRLRAHVRHGSPSAVPELGPDHVALVAALQKLPKDQRRVVVLFHLYDLPAEAVARELGCSAGAVRTRLFRARQALAEHLGEESAAEPAPAPSSTR</sequence>
<comment type="caution">
    <text evidence="9">The sequence shown here is derived from an EMBL/GenBank/DDBJ whole genome shotgun (WGS) entry which is preliminary data.</text>
</comment>
<dbReference type="InterPro" id="IPR013249">
    <property type="entry name" value="RNA_pol_sigma70_r4_t2"/>
</dbReference>
<evidence type="ECO:0000256" key="4">
    <source>
        <dbReference type="ARBA" id="ARBA00023125"/>
    </source>
</evidence>
<dbReference type="NCBIfam" id="TIGR02983">
    <property type="entry name" value="SigE-fam_strep"/>
    <property type="match status" value="1"/>
</dbReference>
<feature type="domain" description="RNA polymerase sigma factor 70 region 4 type 2" evidence="8">
    <location>
        <begin position="142"/>
        <end position="194"/>
    </location>
</feature>
<keyword evidence="3" id="KW-0731">Sigma factor</keyword>
<organism evidence="9 10">
    <name type="scientific">Streptodolium elevatio</name>
    <dbReference type="NCBI Taxonomy" id="3157996"/>
    <lineage>
        <taxon>Bacteria</taxon>
        <taxon>Bacillati</taxon>
        <taxon>Actinomycetota</taxon>
        <taxon>Actinomycetes</taxon>
        <taxon>Kitasatosporales</taxon>
        <taxon>Streptomycetaceae</taxon>
        <taxon>Streptodolium</taxon>
    </lineage>
</organism>
<feature type="region of interest" description="Disordered" evidence="6">
    <location>
        <begin position="1"/>
        <end position="29"/>
    </location>
</feature>
<evidence type="ECO:0000256" key="2">
    <source>
        <dbReference type="ARBA" id="ARBA00023015"/>
    </source>
</evidence>
<evidence type="ECO:0000256" key="5">
    <source>
        <dbReference type="ARBA" id="ARBA00023163"/>
    </source>
</evidence>
<keyword evidence="10" id="KW-1185">Reference proteome</keyword>
<dbReference type="PANTHER" id="PTHR43133">
    <property type="entry name" value="RNA POLYMERASE ECF-TYPE SIGMA FACTO"/>
    <property type="match status" value="1"/>
</dbReference>
<dbReference type="InterPro" id="IPR013325">
    <property type="entry name" value="RNA_pol_sigma_r2"/>
</dbReference>
<dbReference type="InterPro" id="IPR036388">
    <property type="entry name" value="WH-like_DNA-bd_sf"/>
</dbReference>
<dbReference type="Pfam" id="PF08281">
    <property type="entry name" value="Sigma70_r4_2"/>
    <property type="match status" value="1"/>
</dbReference>
<keyword evidence="4" id="KW-0238">DNA-binding</keyword>
<dbReference type="InterPro" id="IPR013324">
    <property type="entry name" value="RNA_pol_sigma_r3/r4-like"/>
</dbReference>
<dbReference type="InterPro" id="IPR039425">
    <property type="entry name" value="RNA_pol_sigma-70-like"/>
</dbReference>
<proteinExistence type="inferred from homology"/>
<dbReference type="SUPFAM" id="SSF88659">
    <property type="entry name" value="Sigma3 and sigma4 domains of RNA polymerase sigma factors"/>
    <property type="match status" value="1"/>
</dbReference>
<dbReference type="CDD" id="cd06171">
    <property type="entry name" value="Sigma70_r4"/>
    <property type="match status" value="1"/>
</dbReference>
<dbReference type="InterPro" id="IPR014284">
    <property type="entry name" value="RNA_pol_sigma-70_dom"/>
</dbReference>
<dbReference type="Gene3D" id="1.10.1740.10">
    <property type="match status" value="1"/>
</dbReference>
<dbReference type="NCBIfam" id="TIGR02937">
    <property type="entry name" value="sigma70-ECF"/>
    <property type="match status" value="1"/>
</dbReference>
<keyword evidence="2" id="KW-0805">Transcription regulation</keyword>
<keyword evidence="5" id="KW-0804">Transcription</keyword>
<dbReference type="SUPFAM" id="SSF88946">
    <property type="entry name" value="Sigma2 domain of RNA polymerase sigma factors"/>
    <property type="match status" value="1"/>
</dbReference>
<evidence type="ECO:0000256" key="3">
    <source>
        <dbReference type="ARBA" id="ARBA00023082"/>
    </source>
</evidence>
<evidence type="ECO:0000259" key="8">
    <source>
        <dbReference type="Pfam" id="PF08281"/>
    </source>
</evidence>
<accession>A0ABV3DTI4</accession>
<dbReference type="InterPro" id="IPR007627">
    <property type="entry name" value="RNA_pol_sigma70_r2"/>
</dbReference>
<dbReference type="InterPro" id="IPR014325">
    <property type="entry name" value="RNA_pol_sigma-E_actinobac"/>
</dbReference>
<protein>
    <submittedName>
        <fullName evidence="9">SigE family RNA polymerase sigma factor</fullName>
    </submittedName>
</protein>
<dbReference type="Pfam" id="PF04542">
    <property type="entry name" value="Sigma70_r2"/>
    <property type="match status" value="1"/>
</dbReference>
<reference evidence="9 10" key="1">
    <citation type="submission" date="2024-06" db="EMBL/GenBank/DDBJ databases">
        <title>The Natural Products Discovery Center: Release of the First 8490 Sequenced Strains for Exploring Actinobacteria Biosynthetic Diversity.</title>
        <authorList>
            <person name="Kalkreuter E."/>
            <person name="Kautsar S.A."/>
            <person name="Yang D."/>
            <person name="Bader C.D."/>
            <person name="Teijaro C.N."/>
            <person name="Fluegel L."/>
            <person name="Davis C.M."/>
            <person name="Simpson J.R."/>
            <person name="Lauterbach L."/>
            <person name="Steele A.D."/>
            <person name="Gui C."/>
            <person name="Meng S."/>
            <person name="Li G."/>
            <person name="Viehrig K."/>
            <person name="Ye F."/>
            <person name="Su P."/>
            <person name="Kiefer A.F."/>
            <person name="Nichols A."/>
            <person name="Cepeda A.J."/>
            <person name="Yan W."/>
            <person name="Fan B."/>
            <person name="Jiang Y."/>
            <person name="Adhikari A."/>
            <person name="Zheng C.-J."/>
            <person name="Schuster L."/>
            <person name="Cowan T.M."/>
            <person name="Smanski M.J."/>
            <person name="Chevrette M.G."/>
            <person name="De Carvalho L.P.S."/>
            <person name="Shen B."/>
        </authorList>
    </citation>
    <scope>NUCLEOTIDE SEQUENCE [LARGE SCALE GENOMIC DNA]</scope>
    <source>
        <strain evidence="9 10">NPDC048946</strain>
    </source>
</reference>
<gene>
    <name evidence="9" type="ORF">AB0C36_33720</name>
</gene>
<dbReference type="EMBL" id="JBEZFP010000124">
    <property type="protein sequence ID" value="MEU8138444.1"/>
    <property type="molecule type" value="Genomic_DNA"/>
</dbReference>
<dbReference type="Gene3D" id="1.10.10.10">
    <property type="entry name" value="Winged helix-like DNA-binding domain superfamily/Winged helix DNA-binding domain"/>
    <property type="match status" value="1"/>
</dbReference>
<evidence type="ECO:0000259" key="7">
    <source>
        <dbReference type="Pfam" id="PF04542"/>
    </source>
</evidence>
<dbReference type="Proteomes" id="UP001551482">
    <property type="component" value="Unassembled WGS sequence"/>
</dbReference>
<dbReference type="PANTHER" id="PTHR43133:SF50">
    <property type="entry name" value="ECF RNA POLYMERASE SIGMA FACTOR SIGM"/>
    <property type="match status" value="1"/>
</dbReference>
<feature type="domain" description="RNA polymerase sigma-70 region 2" evidence="7">
    <location>
        <begin position="54"/>
        <end position="119"/>
    </location>
</feature>
<comment type="similarity">
    <text evidence="1">Belongs to the sigma-70 factor family. ECF subfamily.</text>
</comment>